<dbReference type="RefSeq" id="XP_002785697.1">
    <property type="nucleotide sequence ID" value="XM_002785651.1"/>
</dbReference>
<sequence length="50" mass="5783">MGERTPRVRTRAAYHFVLANSTHPLNNICDEDTGLCHLPKSIYRKPRSKM</sequence>
<feature type="non-terminal residue" evidence="1">
    <location>
        <position position="50"/>
    </location>
</feature>
<evidence type="ECO:0000313" key="2">
    <source>
        <dbReference type="Proteomes" id="UP000007800"/>
    </source>
</evidence>
<protein>
    <submittedName>
        <fullName evidence="1">Uncharacterized protein</fullName>
    </submittedName>
</protein>
<dbReference type="InParanoid" id="C5KDE9"/>
<reference evidence="1 2" key="1">
    <citation type="submission" date="2008-07" db="EMBL/GenBank/DDBJ databases">
        <authorList>
            <person name="El-Sayed N."/>
            <person name="Caler E."/>
            <person name="Inman J."/>
            <person name="Amedeo P."/>
            <person name="Hass B."/>
            <person name="Wortman J."/>
        </authorList>
    </citation>
    <scope>NUCLEOTIDE SEQUENCE [LARGE SCALE GENOMIC DNA]</scope>
    <source>
        <strain evidence="2">ATCC 50983 / TXsc</strain>
    </source>
</reference>
<keyword evidence="2" id="KW-1185">Reference proteome</keyword>
<proteinExistence type="predicted"/>
<dbReference type="EMBL" id="GG672077">
    <property type="protein sequence ID" value="EER17493.1"/>
    <property type="molecule type" value="Genomic_DNA"/>
</dbReference>
<name>C5KDE9_PERM5</name>
<evidence type="ECO:0000313" key="1">
    <source>
        <dbReference type="EMBL" id="EER17493.1"/>
    </source>
</evidence>
<accession>C5KDE9</accession>
<gene>
    <name evidence="1" type="ORF">Pmar_PMAR005497</name>
</gene>
<dbReference type="Proteomes" id="UP000007800">
    <property type="component" value="Unassembled WGS sequence"/>
</dbReference>
<organism evidence="2">
    <name type="scientific">Perkinsus marinus (strain ATCC 50983 / TXsc)</name>
    <dbReference type="NCBI Taxonomy" id="423536"/>
    <lineage>
        <taxon>Eukaryota</taxon>
        <taxon>Sar</taxon>
        <taxon>Alveolata</taxon>
        <taxon>Perkinsozoa</taxon>
        <taxon>Perkinsea</taxon>
        <taxon>Perkinsida</taxon>
        <taxon>Perkinsidae</taxon>
        <taxon>Perkinsus</taxon>
    </lineage>
</organism>
<dbReference type="GeneID" id="9062748"/>
<dbReference type="AlphaFoldDB" id="C5KDE9"/>